<keyword evidence="3 7" id="KW-0479">Metal-binding</keyword>
<feature type="transmembrane region" description="Helical" evidence="9">
    <location>
        <begin position="61"/>
        <end position="82"/>
    </location>
</feature>
<dbReference type="CDD" id="cd11061">
    <property type="entry name" value="CYP67-like"/>
    <property type="match status" value="1"/>
</dbReference>
<keyword evidence="9" id="KW-1133">Transmembrane helix</keyword>
<dbReference type="HOGENOM" id="CLU_001570_14_10_1"/>
<keyword evidence="11" id="KW-1185">Reference proteome</keyword>
<dbReference type="PANTHER" id="PTHR24305">
    <property type="entry name" value="CYTOCHROME P450"/>
    <property type="match status" value="1"/>
</dbReference>
<evidence type="ECO:0000313" key="11">
    <source>
        <dbReference type="Proteomes" id="UP000019478"/>
    </source>
</evidence>
<comment type="similarity">
    <text evidence="2">Belongs to the cytochrome P450 family.</text>
</comment>
<organism evidence="10 11">
    <name type="scientific">Capronia epimyces CBS 606.96</name>
    <dbReference type="NCBI Taxonomy" id="1182542"/>
    <lineage>
        <taxon>Eukaryota</taxon>
        <taxon>Fungi</taxon>
        <taxon>Dikarya</taxon>
        <taxon>Ascomycota</taxon>
        <taxon>Pezizomycotina</taxon>
        <taxon>Eurotiomycetes</taxon>
        <taxon>Chaetothyriomycetidae</taxon>
        <taxon>Chaetothyriales</taxon>
        <taxon>Herpotrichiellaceae</taxon>
        <taxon>Capronia</taxon>
    </lineage>
</organism>
<feature type="compositionally biased region" description="Basic and acidic residues" evidence="8">
    <location>
        <begin position="498"/>
        <end position="508"/>
    </location>
</feature>
<sequence length="585" mass="65520">MGVNLAVAVAAVAGLVSHQIFRKHEPTIRGFFAHVLLVNLVVAFGGRILSHGHQHAGPALYAWNLNLGAYLGSLVLVVYRLFFHPLQRYPGPWLCKITRFVASWHVITQDSHRWMMKLHEKYGDVVRVSPNELSYINVSVVESIHGAKAGKLARGPFYAGDPNRPADSMLSTRDLVEHRWRRKGWERGFGTVQLREFEPRVVRHLDTLVRQFQAMAICDSTGSGSNSNSNSGLVDMTAWAEYFAYDVMSDLAFSEDFGMLEQGRPSRYIGSLHGATRVLTIAAQTPWIRPLMNYILLLDPRAKQCGLDFARISKETLDRRQAKAQILAKGEAKADMFAYISAPGEGPRALTQAELTADAALLIAAGAVSTALAITFIFYYLCQDRGKYERLQAEIDGCWDGKTALEVSQLATHAAPYLEGCINEALRLWPPAPNGMQRRTPAEGIMIGDAFVPPETQISVHTMAIQRDGRWFSRPDEFLPERWIESEREGALGGEGNSENKEENENENKKFNHHPRAFIPFTIGQFACLGKTLAYQELKLFMAKVVRNFDFEFAPGFDAKAFERDVKFKGTLLIGPMMLKLKERS</sequence>
<evidence type="ECO:0000256" key="5">
    <source>
        <dbReference type="ARBA" id="ARBA00023004"/>
    </source>
</evidence>
<keyword evidence="5 7" id="KW-0408">Iron</keyword>
<name>W9YK47_9EURO</name>
<dbReference type="InterPro" id="IPR001128">
    <property type="entry name" value="Cyt_P450"/>
</dbReference>
<evidence type="ECO:0000256" key="9">
    <source>
        <dbReference type="SAM" id="Phobius"/>
    </source>
</evidence>
<gene>
    <name evidence="10" type="ORF">A1O3_03123</name>
</gene>
<protein>
    <recommendedName>
        <fullName evidence="12">Cytochrome P450 oxidoreductase</fullName>
    </recommendedName>
</protein>
<dbReference type="EMBL" id="AMGY01000002">
    <property type="protein sequence ID" value="EXJ90055.1"/>
    <property type="molecule type" value="Genomic_DNA"/>
</dbReference>
<dbReference type="STRING" id="1182542.W9YK47"/>
<evidence type="ECO:0000256" key="6">
    <source>
        <dbReference type="ARBA" id="ARBA00023033"/>
    </source>
</evidence>
<dbReference type="GeneID" id="19167252"/>
<evidence type="ECO:0000256" key="8">
    <source>
        <dbReference type="SAM" id="MobiDB-lite"/>
    </source>
</evidence>
<dbReference type="GO" id="GO:0004497">
    <property type="term" value="F:monooxygenase activity"/>
    <property type="evidence" value="ECO:0007669"/>
    <property type="project" value="UniProtKB-KW"/>
</dbReference>
<dbReference type="OrthoDB" id="6692864at2759"/>
<dbReference type="eggNOG" id="KOG0157">
    <property type="taxonomic scope" value="Eukaryota"/>
</dbReference>
<dbReference type="SUPFAM" id="SSF48264">
    <property type="entry name" value="Cytochrome P450"/>
    <property type="match status" value="1"/>
</dbReference>
<dbReference type="PANTHER" id="PTHR24305:SF187">
    <property type="entry name" value="P450, PUTATIVE (EUROFUNG)-RELATED"/>
    <property type="match status" value="1"/>
</dbReference>
<dbReference type="Pfam" id="PF00067">
    <property type="entry name" value="p450"/>
    <property type="match status" value="1"/>
</dbReference>
<keyword evidence="4" id="KW-0560">Oxidoreductase</keyword>
<evidence type="ECO:0000256" key="4">
    <source>
        <dbReference type="ARBA" id="ARBA00023002"/>
    </source>
</evidence>
<dbReference type="GO" id="GO:0005506">
    <property type="term" value="F:iron ion binding"/>
    <property type="evidence" value="ECO:0007669"/>
    <property type="project" value="InterPro"/>
</dbReference>
<dbReference type="RefSeq" id="XP_007731452.1">
    <property type="nucleotide sequence ID" value="XM_007733262.1"/>
</dbReference>
<evidence type="ECO:0008006" key="12">
    <source>
        <dbReference type="Google" id="ProtNLM"/>
    </source>
</evidence>
<keyword evidence="6" id="KW-0503">Monooxygenase</keyword>
<dbReference type="GO" id="GO:0016705">
    <property type="term" value="F:oxidoreductase activity, acting on paired donors, with incorporation or reduction of molecular oxygen"/>
    <property type="evidence" value="ECO:0007669"/>
    <property type="project" value="InterPro"/>
</dbReference>
<feature type="transmembrane region" description="Helical" evidence="9">
    <location>
        <begin position="359"/>
        <end position="382"/>
    </location>
</feature>
<keyword evidence="7" id="KW-0349">Heme</keyword>
<keyword evidence="9" id="KW-0472">Membrane</keyword>
<dbReference type="InterPro" id="IPR036396">
    <property type="entry name" value="Cyt_P450_sf"/>
</dbReference>
<evidence type="ECO:0000313" key="10">
    <source>
        <dbReference type="EMBL" id="EXJ90055.1"/>
    </source>
</evidence>
<dbReference type="GO" id="GO:0020037">
    <property type="term" value="F:heme binding"/>
    <property type="evidence" value="ECO:0007669"/>
    <property type="project" value="InterPro"/>
</dbReference>
<dbReference type="InterPro" id="IPR050121">
    <property type="entry name" value="Cytochrome_P450_monoxygenase"/>
</dbReference>
<feature type="transmembrane region" description="Helical" evidence="9">
    <location>
        <begin position="32"/>
        <end position="49"/>
    </location>
</feature>
<evidence type="ECO:0000256" key="3">
    <source>
        <dbReference type="ARBA" id="ARBA00022723"/>
    </source>
</evidence>
<comment type="cofactor">
    <cofactor evidence="1 7">
        <name>heme</name>
        <dbReference type="ChEBI" id="CHEBI:30413"/>
    </cofactor>
</comment>
<accession>W9YK47</accession>
<dbReference type="InterPro" id="IPR002403">
    <property type="entry name" value="Cyt_P450_E_grp-IV"/>
</dbReference>
<dbReference type="PRINTS" id="PR00385">
    <property type="entry name" value="P450"/>
</dbReference>
<proteinExistence type="inferred from homology"/>
<comment type="caution">
    <text evidence="10">The sequence shown here is derived from an EMBL/GenBank/DDBJ whole genome shotgun (WGS) entry which is preliminary data.</text>
</comment>
<dbReference type="Gene3D" id="1.10.630.10">
    <property type="entry name" value="Cytochrome P450"/>
    <property type="match status" value="1"/>
</dbReference>
<dbReference type="Proteomes" id="UP000019478">
    <property type="component" value="Unassembled WGS sequence"/>
</dbReference>
<reference evidence="10 11" key="1">
    <citation type="submission" date="2013-03" db="EMBL/GenBank/DDBJ databases">
        <title>The Genome Sequence of Capronia epimyces CBS 606.96.</title>
        <authorList>
            <consortium name="The Broad Institute Genomics Platform"/>
            <person name="Cuomo C."/>
            <person name="de Hoog S."/>
            <person name="Gorbushina A."/>
            <person name="Walker B."/>
            <person name="Young S.K."/>
            <person name="Zeng Q."/>
            <person name="Gargeya S."/>
            <person name="Fitzgerald M."/>
            <person name="Haas B."/>
            <person name="Abouelleil A."/>
            <person name="Allen A.W."/>
            <person name="Alvarado L."/>
            <person name="Arachchi H.M."/>
            <person name="Berlin A.M."/>
            <person name="Chapman S.B."/>
            <person name="Gainer-Dewar J."/>
            <person name="Goldberg J."/>
            <person name="Griggs A."/>
            <person name="Gujja S."/>
            <person name="Hansen M."/>
            <person name="Howarth C."/>
            <person name="Imamovic A."/>
            <person name="Ireland A."/>
            <person name="Larimer J."/>
            <person name="McCowan C."/>
            <person name="Murphy C."/>
            <person name="Pearson M."/>
            <person name="Poon T.W."/>
            <person name="Priest M."/>
            <person name="Roberts A."/>
            <person name="Saif S."/>
            <person name="Shea T."/>
            <person name="Sisk P."/>
            <person name="Sykes S."/>
            <person name="Wortman J."/>
            <person name="Nusbaum C."/>
            <person name="Birren B."/>
        </authorList>
    </citation>
    <scope>NUCLEOTIDE SEQUENCE [LARGE SCALE GENOMIC DNA]</scope>
    <source>
        <strain evidence="10 11">CBS 606.96</strain>
    </source>
</reference>
<feature type="binding site" description="axial binding residue" evidence="7">
    <location>
        <position position="528"/>
    </location>
    <ligand>
        <name>heme</name>
        <dbReference type="ChEBI" id="CHEBI:30413"/>
    </ligand>
    <ligandPart>
        <name>Fe</name>
        <dbReference type="ChEBI" id="CHEBI:18248"/>
    </ligandPart>
</feature>
<feature type="region of interest" description="Disordered" evidence="8">
    <location>
        <begin position="489"/>
        <end position="508"/>
    </location>
</feature>
<dbReference type="PRINTS" id="PR00465">
    <property type="entry name" value="EP450IV"/>
</dbReference>
<evidence type="ECO:0000256" key="7">
    <source>
        <dbReference type="PIRSR" id="PIRSR602403-1"/>
    </source>
</evidence>
<dbReference type="AlphaFoldDB" id="W9YK47"/>
<keyword evidence="9" id="KW-0812">Transmembrane</keyword>
<evidence type="ECO:0000256" key="1">
    <source>
        <dbReference type="ARBA" id="ARBA00001971"/>
    </source>
</evidence>
<evidence type="ECO:0000256" key="2">
    <source>
        <dbReference type="ARBA" id="ARBA00010617"/>
    </source>
</evidence>